<evidence type="ECO:0000313" key="2">
    <source>
        <dbReference type="Proteomes" id="UP000030746"/>
    </source>
</evidence>
<dbReference type="SUPFAM" id="SSF53335">
    <property type="entry name" value="S-adenosyl-L-methionine-dependent methyltransferases"/>
    <property type="match status" value="1"/>
</dbReference>
<evidence type="ECO:0008006" key="3">
    <source>
        <dbReference type="Google" id="ProtNLM"/>
    </source>
</evidence>
<sequence length="180" mass="20476">MSTIHKTAVVGFTKGDLYESSRPSYTDLTVERIIEEFQNLGQGQEVKYDIVELGAGTGKFTNLITKKLRNVRYLATEPSDGFYQTFQELYPYIESLQCTASKIPLKNHSVKDLDLDGVEFGGNIKFLVQNIMSVSVVNALSEENKQKLGEKVYQFLYKVHGDTEFIKIPFKTKIVIYKVK</sequence>
<proteinExistence type="predicted"/>
<dbReference type="KEGG" id="lgi:LOTGIDRAFT_154406"/>
<dbReference type="OMA" id="EETPVEF"/>
<dbReference type="Proteomes" id="UP000030746">
    <property type="component" value="Unassembled WGS sequence"/>
</dbReference>
<dbReference type="InterPro" id="IPR029063">
    <property type="entry name" value="SAM-dependent_MTases_sf"/>
</dbReference>
<dbReference type="CTD" id="20236281"/>
<protein>
    <recommendedName>
        <fullName evidence="3">Methyltransferase domain-containing protein</fullName>
    </recommendedName>
</protein>
<dbReference type="RefSeq" id="XP_009060334.1">
    <property type="nucleotide sequence ID" value="XM_009062086.1"/>
</dbReference>
<accession>V4A7N6</accession>
<keyword evidence="2" id="KW-1185">Reference proteome</keyword>
<dbReference type="EMBL" id="KB202619">
    <property type="protein sequence ID" value="ESO89306.1"/>
    <property type="molecule type" value="Genomic_DNA"/>
</dbReference>
<evidence type="ECO:0000313" key="1">
    <source>
        <dbReference type="EMBL" id="ESO89306.1"/>
    </source>
</evidence>
<dbReference type="HOGENOM" id="CLU_1497911_0_0_1"/>
<organism evidence="1 2">
    <name type="scientific">Lottia gigantea</name>
    <name type="common">Giant owl limpet</name>
    <dbReference type="NCBI Taxonomy" id="225164"/>
    <lineage>
        <taxon>Eukaryota</taxon>
        <taxon>Metazoa</taxon>
        <taxon>Spiralia</taxon>
        <taxon>Lophotrochozoa</taxon>
        <taxon>Mollusca</taxon>
        <taxon>Gastropoda</taxon>
        <taxon>Patellogastropoda</taxon>
        <taxon>Lottioidea</taxon>
        <taxon>Lottiidae</taxon>
        <taxon>Lottia</taxon>
    </lineage>
</organism>
<gene>
    <name evidence="1" type="ORF">LOTGIDRAFT_154406</name>
</gene>
<reference evidence="1 2" key="1">
    <citation type="journal article" date="2013" name="Nature">
        <title>Insights into bilaterian evolution from three spiralian genomes.</title>
        <authorList>
            <person name="Simakov O."/>
            <person name="Marletaz F."/>
            <person name="Cho S.J."/>
            <person name="Edsinger-Gonzales E."/>
            <person name="Havlak P."/>
            <person name="Hellsten U."/>
            <person name="Kuo D.H."/>
            <person name="Larsson T."/>
            <person name="Lv J."/>
            <person name="Arendt D."/>
            <person name="Savage R."/>
            <person name="Osoegawa K."/>
            <person name="de Jong P."/>
            <person name="Grimwood J."/>
            <person name="Chapman J.A."/>
            <person name="Shapiro H."/>
            <person name="Aerts A."/>
            <person name="Otillar R.P."/>
            <person name="Terry A.Y."/>
            <person name="Boore J.L."/>
            <person name="Grigoriev I.V."/>
            <person name="Lindberg D.R."/>
            <person name="Seaver E.C."/>
            <person name="Weisblat D.A."/>
            <person name="Putnam N.H."/>
            <person name="Rokhsar D.S."/>
        </authorList>
    </citation>
    <scope>NUCLEOTIDE SEQUENCE [LARGE SCALE GENOMIC DNA]</scope>
</reference>
<name>V4A7N6_LOTGI</name>
<dbReference type="OrthoDB" id="506498at2759"/>
<dbReference type="STRING" id="225164.V4A7N6"/>
<dbReference type="GeneID" id="20236281"/>
<dbReference type="Gene3D" id="3.40.50.150">
    <property type="entry name" value="Vaccinia Virus protein VP39"/>
    <property type="match status" value="1"/>
</dbReference>
<dbReference type="AlphaFoldDB" id="V4A7N6"/>